<evidence type="ECO:0000259" key="3">
    <source>
        <dbReference type="Pfam" id="PF00884"/>
    </source>
</evidence>
<dbReference type="GO" id="GO:0046872">
    <property type="term" value="F:metal ion binding"/>
    <property type="evidence" value="ECO:0007669"/>
    <property type="project" value="UniProtKB-KW"/>
</dbReference>
<dbReference type="EMBL" id="CAJVAS010000002">
    <property type="protein sequence ID" value="CAG7606238.1"/>
    <property type="molecule type" value="Genomic_DNA"/>
</dbReference>
<feature type="domain" description="Sulfatase N-terminal" evidence="3">
    <location>
        <begin position="6"/>
        <end position="350"/>
    </location>
</feature>
<keyword evidence="5" id="KW-1185">Reference proteome</keyword>
<keyword evidence="1" id="KW-0479">Metal-binding</keyword>
<gene>
    <name evidence="4" type="primary">betC_1</name>
    <name evidence="4" type="ORF">PAESOLCIP111_00895</name>
</gene>
<dbReference type="PANTHER" id="PTHR45953:SF1">
    <property type="entry name" value="IDURONATE 2-SULFATASE"/>
    <property type="match status" value="1"/>
</dbReference>
<organism evidence="4 5">
    <name type="scientific">Paenibacillus solanacearum</name>
    <dbReference type="NCBI Taxonomy" id="2048548"/>
    <lineage>
        <taxon>Bacteria</taxon>
        <taxon>Bacillati</taxon>
        <taxon>Bacillota</taxon>
        <taxon>Bacilli</taxon>
        <taxon>Bacillales</taxon>
        <taxon>Paenibacillaceae</taxon>
        <taxon>Paenibacillus</taxon>
    </lineage>
</organism>
<evidence type="ECO:0000313" key="4">
    <source>
        <dbReference type="EMBL" id="CAG7606238.1"/>
    </source>
</evidence>
<dbReference type="GO" id="GO:0005737">
    <property type="term" value="C:cytoplasm"/>
    <property type="evidence" value="ECO:0007669"/>
    <property type="project" value="TreeGrafter"/>
</dbReference>
<reference evidence="4" key="1">
    <citation type="submission" date="2021-06" db="EMBL/GenBank/DDBJ databases">
        <authorList>
            <person name="Criscuolo A."/>
        </authorList>
    </citation>
    <scope>NUCLEOTIDE SEQUENCE</scope>
    <source>
        <strain evidence="4">CIP111600</strain>
    </source>
</reference>
<evidence type="ECO:0000256" key="1">
    <source>
        <dbReference type="ARBA" id="ARBA00022723"/>
    </source>
</evidence>
<dbReference type="RefSeq" id="WP_218090699.1">
    <property type="nucleotide sequence ID" value="NZ_CAJVAS010000002.1"/>
</dbReference>
<evidence type="ECO:0000313" key="5">
    <source>
        <dbReference type="Proteomes" id="UP000693672"/>
    </source>
</evidence>
<dbReference type="EC" id="3.1.6.6" evidence="4"/>
<name>A0A916JV53_9BACL</name>
<dbReference type="InterPro" id="IPR000917">
    <property type="entry name" value="Sulfatase_N"/>
</dbReference>
<dbReference type="AlphaFoldDB" id="A0A916JV53"/>
<keyword evidence="2 4" id="KW-0378">Hydrolase</keyword>
<evidence type="ECO:0000256" key="2">
    <source>
        <dbReference type="ARBA" id="ARBA00022801"/>
    </source>
</evidence>
<comment type="caution">
    <text evidence="4">The sequence shown here is derived from an EMBL/GenBank/DDBJ whole genome shotgun (WGS) entry which is preliminary data.</text>
</comment>
<dbReference type="GO" id="GO:0047753">
    <property type="term" value="F:choline-sulfatase activity"/>
    <property type="evidence" value="ECO:0007669"/>
    <property type="project" value="UniProtKB-EC"/>
</dbReference>
<accession>A0A916JV53</accession>
<sequence>MSSKRPNILFLMSDEHRYDVIGYAGNEVVRTPNLDRLAAGGAIFTSAYTPSPICIPARQSMMAGQLPRTCQCERFGDDLTPGYMTFARQLAEYGYEAVVSGKLHHLGPDQMQGWTTRISGDMHTDPRYLSEKAREERRSFSSFKWNDAREIMRAGVGRGPYIAQDEYAVQGAVQFIEDYFTNPYYDRVQTHPLLLKVSLMQPHYPYLTSEDKFKYYLNRVKPYLQEQVFNHPFLRQRQVKPGVDVTERDLLRATAAYYGMIETMDDMLGQVMEALVQAGQHLDDWVIVYTSDHGEMLGQHGIWEKQKFFEASVRVPLLIRYPGKLTGGRSIGHNVSLCDVFATLCDLTGIPIPPGLDSRSLVPLMEEPAPNWLNEAVSQFRGTNLMIKKDHLKYQYYGEEMPEVLFDLQRNPEETINFMEDLNYQEHVREFRQRRAELGFGPDAVPDYKNAGYSL</sequence>
<dbReference type="Pfam" id="PF00884">
    <property type="entry name" value="Sulfatase"/>
    <property type="match status" value="1"/>
</dbReference>
<dbReference type="PANTHER" id="PTHR45953">
    <property type="entry name" value="IDURONATE 2-SULFATASE"/>
    <property type="match status" value="1"/>
</dbReference>
<protein>
    <submittedName>
        <fullName evidence="4">Choline-sulfatase</fullName>
        <ecNumber evidence="4">3.1.6.6</ecNumber>
    </submittedName>
</protein>
<dbReference type="Proteomes" id="UP000693672">
    <property type="component" value="Unassembled WGS sequence"/>
</dbReference>
<proteinExistence type="predicted"/>